<evidence type="ECO:0000256" key="1">
    <source>
        <dbReference type="ARBA" id="ARBA00001947"/>
    </source>
</evidence>
<evidence type="ECO:0000313" key="14">
    <source>
        <dbReference type="RefSeq" id="XP_026058025.1"/>
    </source>
</evidence>
<evidence type="ECO:0000256" key="2">
    <source>
        <dbReference type="ARBA" id="ARBA00004613"/>
    </source>
</evidence>
<reference evidence="14" key="1">
    <citation type="submission" date="2025-08" db="UniProtKB">
        <authorList>
            <consortium name="RefSeq"/>
        </authorList>
    </citation>
    <scope>IDENTIFICATION</scope>
    <source>
        <strain evidence="14">Wakin</strain>
        <tissue evidence="14">Muscle</tissue>
    </source>
</reference>
<dbReference type="CDD" id="cd01321">
    <property type="entry name" value="ADGF"/>
    <property type="match status" value="1"/>
</dbReference>
<dbReference type="KEGG" id="caua:113043091"/>
<dbReference type="EC" id="3.5.4.4" evidence="4"/>
<keyword evidence="6" id="KW-0479">Metal-binding</keyword>
<evidence type="ECO:0000256" key="4">
    <source>
        <dbReference type="ARBA" id="ARBA00012784"/>
    </source>
</evidence>
<dbReference type="GO" id="GO:0046103">
    <property type="term" value="P:inosine biosynthetic process"/>
    <property type="evidence" value="ECO:0007669"/>
    <property type="project" value="TreeGrafter"/>
</dbReference>
<evidence type="ECO:0000259" key="12">
    <source>
        <dbReference type="Pfam" id="PF08451"/>
    </source>
</evidence>
<dbReference type="Gene3D" id="3.20.20.140">
    <property type="entry name" value="Metal-dependent hydrolases"/>
    <property type="match status" value="1"/>
</dbReference>
<evidence type="ECO:0000256" key="5">
    <source>
        <dbReference type="ARBA" id="ARBA00022525"/>
    </source>
</evidence>
<sequence>MHAVTLRDLMWIWMLFLCCASCYCGPDPRKREALIRLEASRRTGGNITLNERENLLDRKLQKLKQHDMEARQFPPSMHFFKAKHLIDQSPVFSLLQKMPKGAALHVHDFAMVGVDWLVRNVSYRENCYVCFTDEQTVRFIFSSGQPASRPHCSSWSLLRSLRGKIKNSTDLDNRYSLKHCSEPETIGEGCLSQMFISIHSFIRNLTLFTEDPDRAYPSQDTVWKRFKQAFLVAYGLVTYAPVFKDYLYEGLRQFYEDNIMYVEIRALLPVTYELDGRKNNKDWSMRACQDVVRRFTASYPDFLGARVIFTVHRSINAAEAVKTVEEAMTLHRNFPDIMAGFDFVGQEDLGRPLWYFKDALSLPEDRGVNLPYFFHAGETDSQGTDVDQNLMDALLFNTTRIGHGFALARHPVVKEMSRKMDVPLEVCPISNQVLKLVSDLRDHPAAVLMAEGHPVVISSDDPALFGATALSHDFYEAFMGFGGMSFNLGTLKELVINSLRYSSLPSQTKKKAIEVLLGKWDKFVSESLL</sequence>
<accession>A0A6P6JC73</accession>
<dbReference type="PANTHER" id="PTHR11409:SF45">
    <property type="entry name" value="ADENOSINE DEAMINASE 2-A"/>
    <property type="match status" value="1"/>
</dbReference>
<comment type="cofactor">
    <cofactor evidence="1">
        <name>Zn(2+)</name>
        <dbReference type="ChEBI" id="CHEBI:29105"/>
    </cofactor>
</comment>
<dbReference type="Pfam" id="PF08451">
    <property type="entry name" value="A_deaminase_N"/>
    <property type="match status" value="1"/>
</dbReference>
<dbReference type="PANTHER" id="PTHR11409">
    <property type="entry name" value="ADENOSINE DEAMINASE"/>
    <property type="match status" value="1"/>
</dbReference>
<dbReference type="NCBIfam" id="TIGR01431">
    <property type="entry name" value="adm_rel"/>
    <property type="match status" value="1"/>
</dbReference>
<dbReference type="InterPro" id="IPR001365">
    <property type="entry name" value="A_deaminase_dom"/>
</dbReference>
<dbReference type="InterPro" id="IPR006330">
    <property type="entry name" value="Ado/ade_deaminase"/>
</dbReference>
<dbReference type="AlphaFoldDB" id="A0A6P6JC73"/>
<evidence type="ECO:0000256" key="7">
    <source>
        <dbReference type="ARBA" id="ARBA00022729"/>
    </source>
</evidence>
<dbReference type="OrthoDB" id="7202371at2759"/>
<comment type="similarity">
    <text evidence="3">Belongs to the metallo-dependent hydrolases superfamily. Adenosine and AMP deaminases family. ADGF subfamily.</text>
</comment>
<dbReference type="GO" id="GO:0005615">
    <property type="term" value="C:extracellular space"/>
    <property type="evidence" value="ECO:0007669"/>
    <property type="project" value="InterPro"/>
</dbReference>
<comment type="catalytic activity">
    <reaction evidence="9">
        <text>adenosine + H2O + H(+) = inosine + NH4(+)</text>
        <dbReference type="Rhea" id="RHEA:24408"/>
        <dbReference type="ChEBI" id="CHEBI:15377"/>
        <dbReference type="ChEBI" id="CHEBI:15378"/>
        <dbReference type="ChEBI" id="CHEBI:16335"/>
        <dbReference type="ChEBI" id="CHEBI:17596"/>
        <dbReference type="ChEBI" id="CHEBI:28938"/>
        <dbReference type="EC" id="3.5.4.4"/>
    </reaction>
</comment>
<keyword evidence="8" id="KW-0378">Hydrolase</keyword>
<dbReference type="Pfam" id="PF00962">
    <property type="entry name" value="A_deaminase"/>
    <property type="match status" value="1"/>
</dbReference>
<name>A0A6P6JC73_CARAU</name>
<dbReference type="Proteomes" id="UP000515129">
    <property type="component" value="Chromosome 25"/>
</dbReference>
<dbReference type="GO" id="GO:0004000">
    <property type="term" value="F:adenosine deaminase activity"/>
    <property type="evidence" value="ECO:0007669"/>
    <property type="project" value="InterPro"/>
</dbReference>
<evidence type="ECO:0000259" key="11">
    <source>
        <dbReference type="Pfam" id="PF00962"/>
    </source>
</evidence>
<dbReference type="InterPro" id="IPR032466">
    <property type="entry name" value="Metal_Hydrolase"/>
</dbReference>
<evidence type="ECO:0000256" key="8">
    <source>
        <dbReference type="ARBA" id="ARBA00022801"/>
    </source>
</evidence>
<comment type="subcellular location">
    <subcellularLocation>
        <location evidence="2">Secreted</location>
    </subcellularLocation>
</comment>
<keyword evidence="5" id="KW-0964">Secreted</keyword>
<dbReference type="SUPFAM" id="SSF51556">
    <property type="entry name" value="Metallo-dependent hydrolases"/>
    <property type="match status" value="1"/>
</dbReference>
<dbReference type="InterPro" id="IPR013659">
    <property type="entry name" value="A_deaminase_N"/>
</dbReference>
<organism evidence="13 14">
    <name type="scientific">Carassius auratus</name>
    <name type="common">Goldfish</name>
    <dbReference type="NCBI Taxonomy" id="7957"/>
    <lineage>
        <taxon>Eukaryota</taxon>
        <taxon>Metazoa</taxon>
        <taxon>Chordata</taxon>
        <taxon>Craniata</taxon>
        <taxon>Vertebrata</taxon>
        <taxon>Euteleostomi</taxon>
        <taxon>Actinopterygii</taxon>
        <taxon>Neopterygii</taxon>
        <taxon>Teleostei</taxon>
        <taxon>Ostariophysi</taxon>
        <taxon>Cypriniformes</taxon>
        <taxon>Cyprinidae</taxon>
        <taxon>Cyprininae</taxon>
        <taxon>Carassius</taxon>
    </lineage>
</organism>
<protein>
    <recommendedName>
        <fullName evidence="4">adenosine deaminase</fullName>
        <ecNumber evidence="4">3.5.4.4</ecNumber>
    </recommendedName>
</protein>
<feature type="chain" id="PRO_5027953528" description="adenosine deaminase" evidence="10">
    <location>
        <begin position="25"/>
        <end position="529"/>
    </location>
</feature>
<evidence type="ECO:0000256" key="9">
    <source>
        <dbReference type="ARBA" id="ARBA00047764"/>
    </source>
</evidence>
<keyword evidence="7 10" id="KW-0732">Signal</keyword>
<evidence type="ECO:0000313" key="13">
    <source>
        <dbReference type="Proteomes" id="UP000515129"/>
    </source>
</evidence>
<dbReference type="FunFam" id="3.20.20.140:FF:000017">
    <property type="entry name" value="Adenosine deaminase 2"/>
    <property type="match status" value="1"/>
</dbReference>
<dbReference type="GO" id="GO:0046872">
    <property type="term" value="F:metal ion binding"/>
    <property type="evidence" value="ECO:0007669"/>
    <property type="project" value="UniProtKB-KW"/>
</dbReference>
<gene>
    <name evidence="14" type="primary">LOC113043091</name>
</gene>
<dbReference type="InterPro" id="IPR006331">
    <property type="entry name" value="ADGF"/>
</dbReference>
<feature type="domain" description="Adenosine/AMP deaminase N-terminal" evidence="12">
    <location>
        <begin position="29"/>
        <end position="95"/>
    </location>
</feature>
<keyword evidence="13" id="KW-1185">Reference proteome</keyword>
<dbReference type="GeneID" id="113043091"/>
<evidence type="ECO:0000256" key="3">
    <source>
        <dbReference type="ARBA" id="ARBA00006083"/>
    </source>
</evidence>
<evidence type="ECO:0000256" key="6">
    <source>
        <dbReference type="ARBA" id="ARBA00022723"/>
    </source>
</evidence>
<dbReference type="RefSeq" id="XP_026058025.1">
    <property type="nucleotide sequence ID" value="XM_026202240.1"/>
</dbReference>
<proteinExistence type="inferred from homology"/>
<dbReference type="GO" id="GO:0006154">
    <property type="term" value="P:adenosine catabolic process"/>
    <property type="evidence" value="ECO:0007669"/>
    <property type="project" value="InterPro"/>
</dbReference>
<feature type="signal peptide" evidence="10">
    <location>
        <begin position="1"/>
        <end position="24"/>
    </location>
</feature>
<feature type="domain" description="Adenosine deaminase" evidence="11">
    <location>
        <begin position="219"/>
        <end position="514"/>
    </location>
</feature>
<evidence type="ECO:0000256" key="10">
    <source>
        <dbReference type="SAM" id="SignalP"/>
    </source>
</evidence>